<dbReference type="Proteomes" id="UP001057402">
    <property type="component" value="Chromosome 11"/>
</dbReference>
<gene>
    <name evidence="1" type="ORF">MLD38_036385</name>
</gene>
<dbReference type="EMBL" id="CM042890">
    <property type="protein sequence ID" value="KAI4311494.1"/>
    <property type="molecule type" value="Genomic_DNA"/>
</dbReference>
<proteinExistence type="predicted"/>
<reference evidence="2" key="1">
    <citation type="journal article" date="2023" name="Front. Plant Sci.">
        <title>Chromosomal-level genome assembly of Melastoma candidum provides insights into trichome evolution.</title>
        <authorList>
            <person name="Zhong Y."/>
            <person name="Wu W."/>
            <person name="Sun C."/>
            <person name="Zou P."/>
            <person name="Liu Y."/>
            <person name="Dai S."/>
            <person name="Zhou R."/>
        </authorList>
    </citation>
    <scope>NUCLEOTIDE SEQUENCE [LARGE SCALE GENOMIC DNA]</scope>
</reference>
<sequence>MRKEKKNVSDKGCSPLELGGPERRLLTTPCSPRIIPGTVAEKRKEHAGALSGSSSLLCGHNRCLRCAHQGKLKSSWPPALSSSAVVVEFELVGGFQARVPSYLGEEAAGG</sequence>
<evidence type="ECO:0000313" key="2">
    <source>
        <dbReference type="Proteomes" id="UP001057402"/>
    </source>
</evidence>
<name>A0ACB9LLD9_9MYRT</name>
<comment type="caution">
    <text evidence="1">The sequence shown here is derived from an EMBL/GenBank/DDBJ whole genome shotgun (WGS) entry which is preliminary data.</text>
</comment>
<organism evidence="1 2">
    <name type="scientific">Melastoma candidum</name>
    <dbReference type="NCBI Taxonomy" id="119954"/>
    <lineage>
        <taxon>Eukaryota</taxon>
        <taxon>Viridiplantae</taxon>
        <taxon>Streptophyta</taxon>
        <taxon>Embryophyta</taxon>
        <taxon>Tracheophyta</taxon>
        <taxon>Spermatophyta</taxon>
        <taxon>Magnoliopsida</taxon>
        <taxon>eudicotyledons</taxon>
        <taxon>Gunneridae</taxon>
        <taxon>Pentapetalae</taxon>
        <taxon>rosids</taxon>
        <taxon>malvids</taxon>
        <taxon>Myrtales</taxon>
        <taxon>Melastomataceae</taxon>
        <taxon>Melastomatoideae</taxon>
        <taxon>Melastomateae</taxon>
        <taxon>Melastoma</taxon>
    </lineage>
</organism>
<accession>A0ACB9LLD9</accession>
<keyword evidence="2" id="KW-1185">Reference proteome</keyword>
<evidence type="ECO:0000313" key="1">
    <source>
        <dbReference type="EMBL" id="KAI4311494.1"/>
    </source>
</evidence>
<protein>
    <submittedName>
        <fullName evidence="1">Uncharacterized protein</fullName>
    </submittedName>
</protein>